<evidence type="ECO:0000259" key="1">
    <source>
        <dbReference type="PROSITE" id="PS50943"/>
    </source>
</evidence>
<organism evidence="2 3">
    <name type="scientific">Saccharopolyspora gregorii</name>
    <dbReference type="NCBI Taxonomy" id="33914"/>
    <lineage>
        <taxon>Bacteria</taxon>
        <taxon>Bacillati</taxon>
        <taxon>Actinomycetota</taxon>
        <taxon>Actinomycetes</taxon>
        <taxon>Pseudonocardiales</taxon>
        <taxon>Pseudonocardiaceae</taxon>
        <taxon>Saccharopolyspora</taxon>
    </lineage>
</organism>
<reference evidence="3" key="1">
    <citation type="journal article" date="2019" name="Int. J. Syst. Evol. Microbiol.">
        <title>The Global Catalogue of Microorganisms (GCM) 10K type strain sequencing project: providing services to taxonomists for standard genome sequencing and annotation.</title>
        <authorList>
            <consortium name="The Broad Institute Genomics Platform"/>
            <consortium name="The Broad Institute Genome Sequencing Center for Infectious Disease"/>
            <person name="Wu L."/>
            <person name="Ma J."/>
        </authorList>
    </citation>
    <scope>NUCLEOTIDE SEQUENCE [LARGE SCALE GENOMIC DNA]</scope>
    <source>
        <strain evidence="3">JCM 9687</strain>
    </source>
</reference>
<dbReference type="EMBL" id="BAAAYK010000038">
    <property type="protein sequence ID" value="GAA3359918.1"/>
    <property type="molecule type" value="Genomic_DNA"/>
</dbReference>
<proteinExistence type="predicted"/>
<dbReference type="InterPro" id="IPR010982">
    <property type="entry name" value="Lambda_DNA-bd_dom_sf"/>
</dbReference>
<evidence type="ECO:0000313" key="2">
    <source>
        <dbReference type="EMBL" id="GAA3359918.1"/>
    </source>
</evidence>
<dbReference type="CDD" id="cd00093">
    <property type="entry name" value="HTH_XRE"/>
    <property type="match status" value="1"/>
</dbReference>
<dbReference type="InterPro" id="IPR001387">
    <property type="entry name" value="Cro/C1-type_HTH"/>
</dbReference>
<dbReference type="SUPFAM" id="SSF47413">
    <property type="entry name" value="lambda repressor-like DNA-binding domains"/>
    <property type="match status" value="1"/>
</dbReference>
<protein>
    <recommendedName>
        <fullName evidence="1">HTH cro/C1-type domain-containing protein</fullName>
    </recommendedName>
</protein>
<gene>
    <name evidence="2" type="ORF">GCM10020366_37820</name>
</gene>
<name>A0ABP6RUC6_9PSEU</name>
<dbReference type="PROSITE" id="PS50943">
    <property type="entry name" value="HTH_CROC1"/>
    <property type="match status" value="1"/>
</dbReference>
<sequence>MAPAEYKGISAYSGTPGVLEPLRFLGVFVVSGGRRVSARRFRLLCEQRGYGYPELARDLRKRGVVVSRDGIARLGRAPDSPLPPYAAELAGLLKTSVAYITGRDGQFLGKRFRDLYRQRGCSLAALADQLHRSRQVKVSTQYLQQLACGRNTNPRAEIVDGLAALLGTTPDYLNGCDEVVVPEQVRRTPRPGPRTAAES</sequence>
<dbReference type="SMART" id="SM00530">
    <property type="entry name" value="HTH_XRE"/>
    <property type="match status" value="2"/>
</dbReference>
<comment type="caution">
    <text evidence="2">The sequence shown here is derived from an EMBL/GenBank/DDBJ whole genome shotgun (WGS) entry which is preliminary data.</text>
</comment>
<dbReference type="Gene3D" id="1.10.260.40">
    <property type="entry name" value="lambda repressor-like DNA-binding domains"/>
    <property type="match status" value="1"/>
</dbReference>
<feature type="domain" description="HTH cro/C1-type" evidence="1">
    <location>
        <begin position="112"/>
        <end position="173"/>
    </location>
</feature>
<dbReference type="Proteomes" id="UP001500483">
    <property type="component" value="Unassembled WGS sequence"/>
</dbReference>
<keyword evidence="3" id="KW-1185">Reference proteome</keyword>
<evidence type="ECO:0000313" key="3">
    <source>
        <dbReference type="Proteomes" id="UP001500483"/>
    </source>
</evidence>
<accession>A0ABP6RUC6</accession>